<dbReference type="GeneID" id="81401160"/>
<keyword evidence="3" id="KW-1185">Reference proteome</keyword>
<gene>
    <name evidence="2" type="ORF">N7515_001246</name>
</gene>
<dbReference type="Proteomes" id="UP001149079">
    <property type="component" value="Unassembled WGS sequence"/>
</dbReference>
<accession>A0A9W9H9G4</accession>
<comment type="caution">
    <text evidence="2">The sequence shown here is derived from an EMBL/GenBank/DDBJ whole genome shotgun (WGS) entry which is preliminary data.</text>
</comment>
<evidence type="ECO:0000313" key="3">
    <source>
        <dbReference type="Proteomes" id="UP001149079"/>
    </source>
</evidence>
<dbReference type="EMBL" id="JAPQKL010000002">
    <property type="protein sequence ID" value="KAJ5142459.1"/>
    <property type="molecule type" value="Genomic_DNA"/>
</dbReference>
<dbReference type="AlphaFoldDB" id="A0A9W9H9G4"/>
<organism evidence="2 3">
    <name type="scientific">Penicillium bovifimosum</name>
    <dbReference type="NCBI Taxonomy" id="126998"/>
    <lineage>
        <taxon>Eukaryota</taxon>
        <taxon>Fungi</taxon>
        <taxon>Dikarya</taxon>
        <taxon>Ascomycota</taxon>
        <taxon>Pezizomycotina</taxon>
        <taxon>Eurotiomycetes</taxon>
        <taxon>Eurotiomycetidae</taxon>
        <taxon>Eurotiales</taxon>
        <taxon>Aspergillaceae</taxon>
        <taxon>Penicillium</taxon>
    </lineage>
</organism>
<evidence type="ECO:0000313" key="2">
    <source>
        <dbReference type="EMBL" id="KAJ5142459.1"/>
    </source>
</evidence>
<reference evidence="2" key="2">
    <citation type="journal article" date="2023" name="IMA Fungus">
        <title>Comparative genomic study of the Penicillium genus elucidates a diverse pangenome and 15 lateral gene transfer events.</title>
        <authorList>
            <person name="Petersen C."/>
            <person name="Sorensen T."/>
            <person name="Nielsen M.R."/>
            <person name="Sondergaard T.E."/>
            <person name="Sorensen J.L."/>
            <person name="Fitzpatrick D.A."/>
            <person name="Frisvad J.C."/>
            <person name="Nielsen K.L."/>
        </authorList>
    </citation>
    <scope>NUCLEOTIDE SEQUENCE</scope>
    <source>
        <strain evidence="2">IBT 22155</strain>
    </source>
</reference>
<protein>
    <submittedName>
        <fullName evidence="2">Uncharacterized protein</fullName>
    </submittedName>
</protein>
<evidence type="ECO:0000256" key="1">
    <source>
        <dbReference type="SAM" id="MobiDB-lite"/>
    </source>
</evidence>
<name>A0A9W9H9G4_9EURO</name>
<feature type="region of interest" description="Disordered" evidence="1">
    <location>
        <begin position="74"/>
        <end position="102"/>
    </location>
</feature>
<dbReference type="RefSeq" id="XP_056524103.1">
    <property type="nucleotide sequence ID" value="XM_056661990.1"/>
</dbReference>
<proteinExistence type="predicted"/>
<feature type="compositionally biased region" description="Basic and acidic residues" evidence="1">
    <location>
        <begin position="74"/>
        <end position="94"/>
    </location>
</feature>
<dbReference type="OrthoDB" id="4283126at2759"/>
<reference evidence="2" key="1">
    <citation type="submission" date="2022-11" db="EMBL/GenBank/DDBJ databases">
        <authorList>
            <person name="Petersen C."/>
        </authorList>
    </citation>
    <scope>NUCLEOTIDE SEQUENCE</scope>
    <source>
        <strain evidence="2">IBT 22155</strain>
    </source>
</reference>
<sequence length="102" mass="11607">MQKYEEELARTKQSLEETRTDLEETVGVAELLYEANRKLGTVIEYLLKQQGRLNDQDCNSFEAIFNLLLKQPESHDEHAVHGSSESEKQCENGHLDGAIDLS</sequence>